<dbReference type="PANTHER" id="PTHR14338">
    <property type="entry name" value="ACTIN FILAMENT-ASSOCIATED PROTEIN 1 FAMILY MEMBER"/>
    <property type="match status" value="1"/>
</dbReference>
<evidence type="ECO:0000256" key="9">
    <source>
        <dbReference type="ARBA" id="ARBA00023054"/>
    </source>
</evidence>
<evidence type="ECO:0000256" key="1">
    <source>
        <dbReference type="ARBA" id="ARBA00002089"/>
    </source>
</evidence>
<sequence>YEINSAMEHLVTELNVLLKLLDHETVSSATSEKMTVVRNLLRQLQPSVNGTDFIYMNTSIYGNGTSFVESLFEEFDCDLQELRDSEDPTDTPPPLPTTPPPEDYYEEAVPLDPGKSPQYITTRRSTSPPKSIEDAYYEDADNNYPTTQMNAPRKNSDNDSDALSSSYESYDEEDEETKVQEQVQQWPSPESSLGPVKDCRIADFLLRKKRFGQWAKQLTVISENRLQCYKNPKDHMPQFDLPLNLCQVIYVPKDGRRKKHELRFSLPGAEALVLAVQNKEQAERWLKVQDVSSNMMSGSSSPMIQKKIELDKGKKGPFSDLTGSMSRAAGRKINRIISFSKKKPPLPGEPPQSSLTDGNPRCGYLNVLVNQSWRERWCCVRGGTLYLHKDRGDTRTHVNALTLQGAEIVPGLGAKHPFAFRIMRGGSEVAALEVAGPMHLHPDALHYDYVDVETIGNIRDAARHSFLSASIESRTYDEVPYESQEALPRSEVQLKRRSSFSSGETPNAEVTVKRHGSAVNQYGKYGKTRAEEDAKRYLQEKEVLEKEKNVIRETLVSLRKEKKEVKQALKDVQKGLEQRLAQLEESCRLKEGERVDLELRLTGVKENLKKSLSGGVLGVSTEKKASSKNNKVENLYSEASAPVNSAAEMRKRPPSMYASGRGNVMQKAKEWESKKGS</sequence>
<feature type="region of interest" description="Disordered" evidence="12">
    <location>
        <begin position="642"/>
        <end position="677"/>
    </location>
</feature>
<feature type="compositionally biased region" description="Basic and acidic residues" evidence="12">
    <location>
        <begin position="667"/>
        <end position="677"/>
    </location>
</feature>
<accession>A0AAY4ASC5</accession>
<keyword evidence="7" id="KW-0677">Repeat</keyword>
<organism evidence="14 15">
    <name type="scientific">Denticeps clupeoides</name>
    <name type="common">denticle herring</name>
    <dbReference type="NCBI Taxonomy" id="299321"/>
    <lineage>
        <taxon>Eukaryota</taxon>
        <taxon>Metazoa</taxon>
        <taxon>Chordata</taxon>
        <taxon>Craniata</taxon>
        <taxon>Vertebrata</taxon>
        <taxon>Euteleostomi</taxon>
        <taxon>Actinopterygii</taxon>
        <taxon>Neopterygii</taxon>
        <taxon>Teleostei</taxon>
        <taxon>Clupei</taxon>
        <taxon>Clupeiformes</taxon>
        <taxon>Denticipitoidei</taxon>
        <taxon>Denticipitidae</taxon>
        <taxon>Denticeps</taxon>
    </lineage>
</organism>
<evidence type="ECO:0000256" key="7">
    <source>
        <dbReference type="ARBA" id="ARBA00022737"/>
    </source>
</evidence>
<evidence type="ECO:0000256" key="11">
    <source>
        <dbReference type="SAM" id="Coils"/>
    </source>
</evidence>
<dbReference type="SUPFAM" id="SSF50729">
    <property type="entry name" value="PH domain-like"/>
    <property type="match status" value="2"/>
</dbReference>
<dbReference type="SMART" id="SM00233">
    <property type="entry name" value="PH"/>
    <property type="match status" value="2"/>
</dbReference>
<reference evidence="14 15" key="1">
    <citation type="submission" date="2020-06" db="EMBL/GenBank/DDBJ databases">
        <authorList>
            <consortium name="Wellcome Sanger Institute Data Sharing"/>
        </authorList>
    </citation>
    <scope>NUCLEOTIDE SEQUENCE [LARGE SCALE GENOMIC DNA]</scope>
</reference>
<feature type="compositionally biased region" description="Polar residues" evidence="12">
    <location>
        <begin position="180"/>
        <end position="191"/>
    </location>
</feature>
<evidence type="ECO:0000256" key="3">
    <source>
        <dbReference type="ARBA" id="ARBA00004264"/>
    </source>
</evidence>
<dbReference type="InterPro" id="IPR011993">
    <property type="entry name" value="PH-like_dom_sf"/>
</dbReference>
<evidence type="ECO:0000313" key="14">
    <source>
        <dbReference type="Ensembl" id="ENSDCDP00010010251.1"/>
    </source>
</evidence>
<dbReference type="PANTHER" id="PTHR14338:SF1">
    <property type="entry name" value="ACTIN FILAMENT-ASSOCIATED PROTEIN 1-LIKE 1"/>
    <property type="match status" value="1"/>
</dbReference>
<feature type="compositionally biased region" description="Polar residues" evidence="12">
    <location>
        <begin position="118"/>
        <end position="129"/>
    </location>
</feature>
<evidence type="ECO:0000256" key="6">
    <source>
        <dbReference type="ARBA" id="ARBA00022490"/>
    </source>
</evidence>
<keyword evidence="6" id="KW-0963">Cytoplasm</keyword>
<protein>
    <recommendedName>
        <fullName evidence="5">Actin filament-associated protein 1-like 1</fullName>
    </recommendedName>
</protein>
<feature type="coiled-coil region" evidence="11">
    <location>
        <begin position="527"/>
        <end position="600"/>
    </location>
</feature>
<dbReference type="Pfam" id="PF00169">
    <property type="entry name" value="PH"/>
    <property type="match status" value="1"/>
</dbReference>
<dbReference type="Gene3D" id="2.30.29.30">
    <property type="entry name" value="Pleckstrin-homology domain (PH domain)/Phosphotyrosine-binding domain (PTB)"/>
    <property type="match status" value="2"/>
</dbReference>
<evidence type="ECO:0000256" key="4">
    <source>
        <dbReference type="ARBA" id="ARBA00004496"/>
    </source>
</evidence>
<dbReference type="GO" id="GO:0042995">
    <property type="term" value="C:cell projection"/>
    <property type="evidence" value="ECO:0007669"/>
    <property type="project" value="UniProtKB-SubCell"/>
</dbReference>
<name>A0AAY4ASC5_9TELE</name>
<dbReference type="Proteomes" id="UP000694580">
    <property type="component" value="Chromosome 6"/>
</dbReference>
<feature type="region of interest" description="Disordered" evidence="12">
    <location>
        <begin position="83"/>
        <end position="192"/>
    </location>
</feature>
<evidence type="ECO:0000256" key="5">
    <source>
        <dbReference type="ARBA" id="ARBA00016930"/>
    </source>
</evidence>
<evidence type="ECO:0000256" key="12">
    <source>
        <dbReference type="SAM" id="MobiDB-lite"/>
    </source>
</evidence>
<evidence type="ECO:0000256" key="10">
    <source>
        <dbReference type="ARBA" id="ARBA00023273"/>
    </source>
</evidence>
<dbReference type="GeneTree" id="ENSGT00950000183067"/>
<feature type="compositionally biased region" description="Pro residues" evidence="12">
    <location>
        <begin position="90"/>
        <end position="102"/>
    </location>
</feature>
<comment type="function">
    <text evidence="1">May be involved in podosome and invadosome formation.</text>
</comment>
<dbReference type="GO" id="GO:0017124">
    <property type="term" value="F:SH3 domain binding"/>
    <property type="evidence" value="ECO:0007669"/>
    <property type="project" value="TreeGrafter"/>
</dbReference>
<reference evidence="14" key="2">
    <citation type="submission" date="2025-08" db="UniProtKB">
        <authorList>
            <consortium name="Ensembl"/>
        </authorList>
    </citation>
    <scope>IDENTIFICATION</scope>
</reference>
<keyword evidence="15" id="KW-1185">Reference proteome</keyword>
<dbReference type="AlphaFoldDB" id="A0AAY4ASC5"/>
<reference evidence="14" key="3">
    <citation type="submission" date="2025-09" db="UniProtKB">
        <authorList>
            <consortium name="Ensembl"/>
        </authorList>
    </citation>
    <scope>IDENTIFICATION</scope>
</reference>
<keyword evidence="8" id="KW-0965">Cell junction</keyword>
<dbReference type="GO" id="GO:0002102">
    <property type="term" value="C:podosome"/>
    <property type="evidence" value="ECO:0007669"/>
    <property type="project" value="UniProtKB-SubCell"/>
</dbReference>
<evidence type="ECO:0000313" key="15">
    <source>
        <dbReference type="Proteomes" id="UP000694580"/>
    </source>
</evidence>
<dbReference type="InterPro" id="IPR030113">
    <property type="entry name" value="AFAP"/>
</dbReference>
<proteinExistence type="predicted"/>
<dbReference type="GO" id="GO:0005829">
    <property type="term" value="C:cytosol"/>
    <property type="evidence" value="ECO:0007669"/>
    <property type="project" value="TreeGrafter"/>
</dbReference>
<evidence type="ECO:0000256" key="2">
    <source>
        <dbReference type="ARBA" id="ARBA00004188"/>
    </source>
</evidence>
<dbReference type="FunFam" id="2.30.29.30:FF:000020">
    <property type="entry name" value="Actin filament-associated protein 1-like 2 isoform 1"/>
    <property type="match status" value="1"/>
</dbReference>
<dbReference type="InterPro" id="IPR001849">
    <property type="entry name" value="PH_domain"/>
</dbReference>
<keyword evidence="9 11" id="KW-0175">Coiled coil</keyword>
<dbReference type="Ensembl" id="ENSDCDT00010010748.1">
    <property type="protein sequence ID" value="ENSDCDP00010010251.1"/>
    <property type="gene ID" value="ENSDCDG00010004548.1"/>
</dbReference>
<evidence type="ECO:0000256" key="8">
    <source>
        <dbReference type="ARBA" id="ARBA00022949"/>
    </source>
</evidence>
<keyword evidence="10" id="KW-0966">Cell projection</keyword>
<gene>
    <name evidence="14" type="primary">afap1l1b</name>
</gene>
<evidence type="ECO:0000259" key="13">
    <source>
        <dbReference type="PROSITE" id="PS50003"/>
    </source>
</evidence>
<feature type="domain" description="PH" evidence="13">
    <location>
        <begin position="198"/>
        <end position="294"/>
    </location>
</feature>
<comment type="subcellular location">
    <subcellularLocation>
        <location evidence="3">Cell projection</location>
        <location evidence="3">Invadopodium</location>
    </subcellularLocation>
    <subcellularLocation>
        <location evidence="2">Cell projection</location>
        <location evidence="2">Podosome</location>
    </subcellularLocation>
    <subcellularLocation>
        <location evidence="4">Cytoplasm</location>
    </subcellularLocation>
</comment>
<dbReference type="PROSITE" id="PS50003">
    <property type="entry name" value="PH_DOMAIN"/>
    <property type="match status" value="1"/>
</dbReference>